<organism evidence="11 12">
    <name type="scientific">Corchorus olitorius</name>
    <dbReference type="NCBI Taxonomy" id="93759"/>
    <lineage>
        <taxon>Eukaryota</taxon>
        <taxon>Viridiplantae</taxon>
        <taxon>Streptophyta</taxon>
        <taxon>Embryophyta</taxon>
        <taxon>Tracheophyta</taxon>
        <taxon>Spermatophyta</taxon>
        <taxon>Magnoliopsida</taxon>
        <taxon>eudicotyledons</taxon>
        <taxon>Gunneridae</taxon>
        <taxon>Pentapetalae</taxon>
        <taxon>rosids</taxon>
        <taxon>malvids</taxon>
        <taxon>Malvales</taxon>
        <taxon>Malvaceae</taxon>
        <taxon>Grewioideae</taxon>
        <taxon>Apeibeae</taxon>
        <taxon>Corchorus</taxon>
    </lineage>
</organism>
<evidence type="ECO:0000256" key="8">
    <source>
        <dbReference type="ARBA" id="ARBA00023163"/>
    </source>
</evidence>
<keyword evidence="5 9" id="KW-0863">Zinc-finger</keyword>
<evidence type="ECO:0000256" key="6">
    <source>
        <dbReference type="ARBA" id="ARBA00022833"/>
    </source>
</evidence>
<dbReference type="STRING" id="93759.A0A1R3K6H4"/>
<dbReference type="Pfam" id="PF13445">
    <property type="entry name" value="zf-RING_UBOX"/>
    <property type="match status" value="1"/>
</dbReference>
<feature type="domain" description="RING-type" evidence="10">
    <location>
        <begin position="26"/>
        <end position="69"/>
    </location>
</feature>
<dbReference type="PROSITE" id="PS50089">
    <property type="entry name" value="ZF_RING_2"/>
    <property type="match status" value="1"/>
</dbReference>
<dbReference type="PANTHER" id="PTHR46077:SF1">
    <property type="entry name" value="TOP1 BINDING ARGININE_SERINE RICH PROTEIN, E3 UBIQUITIN LIGASE"/>
    <property type="match status" value="1"/>
</dbReference>
<dbReference type="EMBL" id="AWUE01014601">
    <property type="protein sequence ID" value="OMP02681.1"/>
    <property type="molecule type" value="Genomic_DNA"/>
</dbReference>
<keyword evidence="6" id="KW-0862">Zinc</keyword>
<accession>A0A1R3K6H4</accession>
<evidence type="ECO:0000256" key="7">
    <source>
        <dbReference type="ARBA" id="ARBA00023015"/>
    </source>
</evidence>
<dbReference type="InterPro" id="IPR013083">
    <property type="entry name" value="Znf_RING/FYVE/PHD"/>
</dbReference>
<evidence type="ECO:0000313" key="12">
    <source>
        <dbReference type="Proteomes" id="UP000187203"/>
    </source>
</evidence>
<keyword evidence="8" id="KW-0804">Transcription</keyword>
<dbReference type="GO" id="GO:0008270">
    <property type="term" value="F:zinc ion binding"/>
    <property type="evidence" value="ECO:0007669"/>
    <property type="project" value="UniProtKB-KW"/>
</dbReference>
<dbReference type="SUPFAM" id="SSF57850">
    <property type="entry name" value="RING/U-box"/>
    <property type="match status" value="1"/>
</dbReference>
<dbReference type="SMART" id="SM00184">
    <property type="entry name" value="RING"/>
    <property type="match status" value="1"/>
</dbReference>
<dbReference type="GO" id="GO:0006513">
    <property type="term" value="P:protein monoubiquitination"/>
    <property type="evidence" value="ECO:0007669"/>
    <property type="project" value="TreeGrafter"/>
</dbReference>
<dbReference type="Gene3D" id="3.30.40.10">
    <property type="entry name" value="Zinc/RING finger domain, C3HC4 (zinc finger)"/>
    <property type="match status" value="1"/>
</dbReference>
<evidence type="ECO:0000256" key="5">
    <source>
        <dbReference type="ARBA" id="ARBA00022771"/>
    </source>
</evidence>
<evidence type="ECO:0000256" key="2">
    <source>
        <dbReference type="ARBA" id="ARBA00012483"/>
    </source>
</evidence>
<comment type="caution">
    <text evidence="11">The sequence shown here is derived from an EMBL/GenBank/DDBJ whole genome shotgun (WGS) entry which is preliminary data.</text>
</comment>
<dbReference type="EC" id="2.3.2.27" evidence="2"/>
<protein>
    <recommendedName>
        <fullName evidence="2">RING-type E3 ubiquitin transferase</fullName>
        <ecNumber evidence="2">2.3.2.27</ecNumber>
    </recommendedName>
</protein>
<dbReference type="OrthoDB" id="5600418at2759"/>
<evidence type="ECO:0000313" key="11">
    <source>
        <dbReference type="EMBL" id="OMP02681.1"/>
    </source>
</evidence>
<evidence type="ECO:0000259" key="10">
    <source>
        <dbReference type="PROSITE" id="PS50089"/>
    </source>
</evidence>
<reference evidence="12" key="1">
    <citation type="submission" date="2013-09" db="EMBL/GenBank/DDBJ databases">
        <title>Corchorus olitorius genome sequencing.</title>
        <authorList>
            <person name="Alam M."/>
            <person name="Haque M.S."/>
            <person name="Islam M.S."/>
            <person name="Emdad E.M."/>
            <person name="Islam M.M."/>
            <person name="Ahmed B."/>
            <person name="Halim A."/>
            <person name="Hossen Q.M.M."/>
            <person name="Hossain M.Z."/>
            <person name="Ahmed R."/>
            <person name="Khan M.M."/>
            <person name="Islam R."/>
            <person name="Rashid M.M."/>
            <person name="Khan S.A."/>
            <person name="Rahman M.S."/>
            <person name="Alam M."/>
            <person name="Yahiya A.S."/>
            <person name="Khan M.S."/>
            <person name="Azam M.S."/>
            <person name="Haque T."/>
            <person name="Lashkar M.Z.H."/>
            <person name="Akhand A.I."/>
            <person name="Morshed G."/>
            <person name="Roy S."/>
            <person name="Uddin K.S."/>
            <person name="Rabeya T."/>
            <person name="Hossain A.S."/>
            <person name="Chowdhury A."/>
            <person name="Snigdha A.R."/>
            <person name="Mortoza M.S."/>
            <person name="Matin S.A."/>
            <person name="Hoque S.M.E."/>
            <person name="Islam M.K."/>
            <person name="Roy D.K."/>
            <person name="Haider R."/>
            <person name="Moosa M.M."/>
            <person name="Elias S.M."/>
            <person name="Hasan A.M."/>
            <person name="Jahan S."/>
            <person name="Shafiuddin M."/>
            <person name="Mahmood N."/>
            <person name="Shommy N.S."/>
        </authorList>
    </citation>
    <scope>NUCLEOTIDE SEQUENCE [LARGE SCALE GENOMIC DNA]</scope>
    <source>
        <strain evidence="12">cv. O-4</strain>
    </source>
</reference>
<sequence length="74" mass="8559">MESSSSSRKSKFIKRVISPAIIRRKCPICLRDLKPRVAAATVLSDCFHSYCLDCIRKWSDLKRECHVCRSTFHS</sequence>
<dbReference type="InterPro" id="IPR001841">
    <property type="entry name" value="Znf_RING"/>
</dbReference>
<dbReference type="PANTHER" id="PTHR46077">
    <property type="entry name" value="E3 UBIQUITIN-PROTEIN LIGASE TOPORS"/>
    <property type="match status" value="1"/>
</dbReference>
<evidence type="ECO:0000256" key="4">
    <source>
        <dbReference type="ARBA" id="ARBA00022723"/>
    </source>
</evidence>
<dbReference type="PROSITE" id="PS00518">
    <property type="entry name" value="ZF_RING_1"/>
    <property type="match status" value="1"/>
</dbReference>
<dbReference type="Proteomes" id="UP000187203">
    <property type="component" value="Unassembled WGS sequence"/>
</dbReference>
<keyword evidence="7" id="KW-0805">Transcription regulation</keyword>
<dbReference type="InterPro" id="IPR027370">
    <property type="entry name" value="Znf-RING_euk"/>
</dbReference>
<keyword evidence="4" id="KW-0479">Metal-binding</keyword>
<name>A0A1R3K6H4_9ROSI</name>
<comment type="catalytic activity">
    <reaction evidence="1">
        <text>S-ubiquitinyl-[E2 ubiquitin-conjugating enzyme]-L-cysteine + [acceptor protein]-L-lysine = [E2 ubiquitin-conjugating enzyme]-L-cysteine + N(6)-ubiquitinyl-[acceptor protein]-L-lysine.</text>
        <dbReference type="EC" id="2.3.2.27"/>
    </reaction>
</comment>
<dbReference type="GO" id="GO:0000209">
    <property type="term" value="P:protein polyubiquitination"/>
    <property type="evidence" value="ECO:0007669"/>
    <property type="project" value="TreeGrafter"/>
</dbReference>
<evidence type="ECO:0000256" key="9">
    <source>
        <dbReference type="PROSITE-ProRule" id="PRU00175"/>
    </source>
</evidence>
<dbReference type="InterPro" id="IPR017907">
    <property type="entry name" value="Znf_RING_CS"/>
</dbReference>
<dbReference type="AlphaFoldDB" id="A0A1R3K6H4"/>
<keyword evidence="12" id="KW-1185">Reference proteome</keyword>
<evidence type="ECO:0000256" key="1">
    <source>
        <dbReference type="ARBA" id="ARBA00000900"/>
    </source>
</evidence>
<proteinExistence type="predicted"/>
<keyword evidence="3" id="KW-0808">Transferase</keyword>
<evidence type="ECO:0000256" key="3">
    <source>
        <dbReference type="ARBA" id="ARBA00022679"/>
    </source>
</evidence>
<dbReference type="GO" id="GO:0061630">
    <property type="term" value="F:ubiquitin protein ligase activity"/>
    <property type="evidence" value="ECO:0007669"/>
    <property type="project" value="UniProtKB-EC"/>
</dbReference>
<gene>
    <name evidence="11" type="ORF">COLO4_10908</name>
</gene>